<feature type="domain" description="AMP-dependent synthetase/ligase" evidence="1">
    <location>
        <begin position="18"/>
        <end position="381"/>
    </location>
</feature>
<dbReference type="InterPro" id="IPR042099">
    <property type="entry name" value="ANL_N_sf"/>
</dbReference>
<name>A0ABP6Q801_9ACTN</name>
<sequence length="522" mass="55685">MTDPGTSAEGPTIPALLARAVRDHPDRDALVTLDERLTWAELDRESRAVAAVLAGRGVGRRTRVGLLMENGPGWAVCSLAILRLGAVLVPLSTLLRGPELRQQLSVADVERLIMVEGYPGRDYTTEFADLLPAGEGDGRSAGLPSLRSAWSWAEIEAAPRPDPVLAAALEDLVRPADDLAVMFTSGSRGLPKGVIHTHGNALRAVAGGLTARCVGPGERLYIPMPFFWMGGFGGGLLTVLVAGATLLTEPGRDPERTLELLGRERVTLFRGWPDQAVRLASHPRAPGTDLSSLRPGSLAGILPAGLRPEPGARANLFGMTETFGPYAGEHLDKDLPPEAWGSCGRPFDGVEVRITVPETGAAAGPGTHGEIEVRGPHLMRGVCGRLREEVFTPDGWYRTGDLGHLDEGGRLWYHGRLDDMLKIRGATVYPTEVETALLTIPKVRQAFVTDLRGEDGVRRVAAAVVPETGADLDETGVLAAARERLSSFKVPAVLRILEQGAEVPRTASGKVDKPALQRLLSG</sequence>
<dbReference type="Proteomes" id="UP001501237">
    <property type="component" value="Unassembled WGS sequence"/>
</dbReference>
<dbReference type="RefSeq" id="WP_344827313.1">
    <property type="nucleotide sequence ID" value="NZ_BAAAUV010000006.1"/>
</dbReference>
<dbReference type="InterPro" id="IPR000873">
    <property type="entry name" value="AMP-dep_synth/lig_dom"/>
</dbReference>
<dbReference type="Gene3D" id="3.40.50.12780">
    <property type="entry name" value="N-terminal domain of ligase-like"/>
    <property type="match status" value="1"/>
</dbReference>
<gene>
    <name evidence="3" type="ORF">GCM10010468_27270</name>
</gene>
<dbReference type="InterPro" id="IPR045851">
    <property type="entry name" value="AMP-bd_C_sf"/>
</dbReference>
<dbReference type="InterPro" id="IPR025110">
    <property type="entry name" value="AMP-bd_C"/>
</dbReference>
<reference evidence="4" key="1">
    <citation type="journal article" date="2019" name="Int. J. Syst. Evol. Microbiol.">
        <title>The Global Catalogue of Microorganisms (GCM) 10K type strain sequencing project: providing services to taxonomists for standard genome sequencing and annotation.</title>
        <authorList>
            <consortium name="The Broad Institute Genomics Platform"/>
            <consortium name="The Broad Institute Genome Sequencing Center for Infectious Disease"/>
            <person name="Wu L."/>
            <person name="Ma J."/>
        </authorList>
    </citation>
    <scope>NUCLEOTIDE SEQUENCE [LARGE SCALE GENOMIC DNA]</scope>
    <source>
        <strain evidence="4">JCM 9377</strain>
    </source>
</reference>
<dbReference type="CDD" id="cd04433">
    <property type="entry name" value="AFD_class_I"/>
    <property type="match status" value="1"/>
</dbReference>
<dbReference type="EMBL" id="BAAAUV010000006">
    <property type="protein sequence ID" value="GAA3209726.1"/>
    <property type="molecule type" value="Genomic_DNA"/>
</dbReference>
<evidence type="ECO:0000313" key="3">
    <source>
        <dbReference type="EMBL" id="GAA3209726.1"/>
    </source>
</evidence>
<evidence type="ECO:0000259" key="2">
    <source>
        <dbReference type="Pfam" id="PF13193"/>
    </source>
</evidence>
<organism evidence="3 4">
    <name type="scientific">Actinocorallia longicatena</name>
    <dbReference type="NCBI Taxonomy" id="111803"/>
    <lineage>
        <taxon>Bacteria</taxon>
        <taxon>Bacillati</taxon>
        <taxon>Actinomycetota</taxon>
        <taxon>Actinomycetes</taxon>
        <taxon>Streptosporangiales</taxon>
        <taxon>Thermomonosporaceae</taxon>
        <taxon>Actinocorallia</taxon>
    </lineage>
</organism>
<protein>
    <submittedName>
        <fullName evidence="3">Class I adenylate-forming enzyme family protein</fullName>
    </submittedName>
</protein>
<dbReference type="PANTHER" id="PTHR43767">
    <property type="entry name" value="LONG-CHAIN-FATTY-ACID--COA LIGASE"/>
    <property type="match status" value="1"/>
</dbReference>
<comment type="caution">
    <text evidence="3">The sequence shown here is derived from an EMBL/GenBank/DDBJ whole genome shotgun (WGS) entry which is preliminary data.</text>
</comment>
<dbReference type="Pfam" id="PF13193">
    <property type="entry name" value="AMP-binding_C"/>
    <property type="match status" value="1"/>
</dbReference>
<dbReference type="Pfam" id="PF00501">
    <property type="entry name" value="AMP-binding"/>
    <property type="match status" value="1"/>
</dbReference>
<accession>A0ABP6Q801</accession>
<dbReference type="Gene3D" id="3.30.300.30">
    <property type="match status" value="1"/>
</dbReference>
<dbReference type="PANTHER" id="PTHR43767:SF1">
    <property type="entry name" value="NONRIBOSOMAL PEPTIDE SYNTHASE PES1 (EUROFUNG)-RELATED"/>
    <property type="match status" value="1"/>
</dbReference>
<evidence type="ECO:0000313" key="4">
    <source>
        <dbReference type="Proteomes" id="UP001501237"/>
    </source>
</evidence>
<dbReference type="SUPFAM" id="SSF56801">
    <property type="entry name" value="Acetyl-CoA synthetase-like"/>
    <property type="match status" value="1"/>
</dbReference>
<feature type="domain" description="AMP-binding enzyme C-terminal" evidence="2">
    <location>
        <begin position="432"/>
        <end position="510"/>
    </location>
</feature>
<dbReference type="InterPro" id="IPR050237">
    <property type="entry name" value="ATP-dep_AMP-bd_enzyme"/>
</dbReference>
<proteinExistence type="predicted"/>
<evidence type="ECO:0000259" key="1">
    <source>
        <dbReference type="Pfam" id="PF00501"/>
    </source>
</evidence>
<keyword evidence="4" id="KW-1185">Reference proteome</keyword>